<protein>
    <submittedName>
        <fullName evidence="2">Protein involved in meta-pathway of phenol degradation</fullName>
    </submittedName>
</protein>
<reference evidence="2 3" key="1">
    <citation type="journal article" date="2011" name="J. Bacteriol.">
        <title>Genome sequence of the plant-pathogenic bacterium Dickeya dadantii 3937.</title>
        <authorList>
            <person name="Glasner J.D."/>
            <person name="Yang C.H."/>
            <person name="Reverchon S."/>
            <person name="Hugouvieux-Cotte-Pattat N."/>
            <person name="Condemine G."/>
            <person name="Bohin J.P."/>
            <person name="Van Gijsegem F."/>
            <person name="Yang S."/>
            <person name="Franza T."/>
            <person name="Expert D."/>
            <person name="Plunkett G. III"/>
            <person name="San Francisco M.J."/>
            <person name="Charkowski A.O."/>
            <person name="Py B."/>
            <person name="Bell K."/>
            <person name="Rauscher L."/>
            <person name="Rodriguez-Palenzuela P."/>
            <person name="Toussaint A."/>
            <person name="Holeva M.C."/>
            <person name="He S.Y."/>
            <person name="Douet V."/>
            <person name="Boccara M."/>
            <person name="Blanco C."/>
            <person name="Toth I."/>
            <person name="Anderson B.D."/>
            <person name="Biehl B.S."/>
            <person name="Mau B."/>
            <person name="Flynn S.M."/>
            <person name="Barras F."/>
            <person name="Lindeberg M."/>
            <person name="Birch P.R."/>
            <person name="Tsuyumu S."/>
            <person name="Shi X."/>
            <person name="Hibbing M."/>
            <person name="Yap M.N."/>
            <person name="Carpentier M."/>
            <person name="Dassa E."/>
            <person name="Umehara M."/>
            <person name="Kim J.F."/>
            <person name="Rusch M."/>
            <person name="Soni P."/>
            <person name="Mayhew G.F."/>
            <person name="Fouts D.E."/>
            <person name="Gill S.R."/>
            <person name="Blattner F.R."/>
            <person name="Keen N.T."/>
            <person name="Perna N.T."/>
        </authorList>
    </citation>
    <scope>NUCLEOTIDE SEQUENCE [LARGE SCALE GENOMIC DNA]</scope>
    <source>
        <strain evidence="2 3">3937</strain>
    </source>
</reference>
<dbReference type="Proteomes" id="UP000006859">
    <property type="component" value="Chromosome"/>
</dbReference>
<dbReference type="HOGENOM" id="CLU_066206_2_0_6"/>
<evidence type="ECO:0000313" key="3">
    <source>
        <dbReference type="Proteomes" id="UP000006859"/>
    </source>
</evidence>
<dbReference type="eggNOG" id="COG4313">
    <property type="taxonomic scope" value="Bacteria"/>
</dbReference>
<proteinExistence type="predicted"/>
<organism evidence="2 3">
    <name type="scientific">Dickeya dadantii (strain 3937)</name>
    <name type="common">Erwinia chrysanthemi (strain 3937)</name>
    <dbReference type="NCBI Taxonomy" id="198628"/>
    <lineage>
        <taxon>Bacteria</taxon>
        <taxon>Pseudomonadati</taxon>
        <taxon>Pseudomonadota</taxon>
        <taxon>Gammaproteobacteria</taxon>
        <taxon>Enterobacterales</taxon>
        <taxon>Pectobacteriaceae</taxon>
        <taxon>Dickeya</taxon>
    </lineage>
</organism>
<evidence type="ECO:0000313" key="2">
    <source>
        <dbReference type="EMBL" id="ADN00446.1"/>
    </source>
</evidence>
<dbReference type="STRING" id="198628.Dda3937_00282"/>
<feature type="chain" id="PRO_5003140305" evidence="1">
    <location>
        <begin position="33"/>
        <end position="314"/>
    </location>
</feature>
<keyword evidence="3" id="KW-1185">Reference proteome</keyword>
<evidence type="ECO:0000256" key="1">
    <source>
        <dbReference type="SAM" id="SignalP"/>
    </source>
</evidence>
<accession>E0SKP3</accession>
<keyword evidence="1" id="KW-0732">Signal</keyword>
<dbReference type="AlphaFoldDB" id="E0SKP3"/>
<dbReference type="KEGG" id="ddd:Dda3937_00282"/>
<name>E0SKP3_DICD3</name>
<dbReference type="Pfam" id="PF13557">
    <property type="entry name" value="Phenol_MetA_deg"/>
    <property type="match status" value="1"/>
</dbReference>
<feature type="signal peptide" evidence="1">
    <location>
        <begin position="1"/>
        <end position="32"/>
    </location>
</feature>
<dbReference type="EMBL" id="CP002038">
    <property type="protein sequence ID" value="ADN00446.1"/>
    <property type="molecule type" value="Genomic_DNA"/>
</dbReference>
<dbReference type="InterPro" id="IPR025737">
    <property type="entry name" value="FApF"/>
</dbReference>
<gene>
    <name evidence="2" type="ordered locus">Dda3937_00282</name>
</gene>
<sequence length="314" mass="34698">MKMNFLSNISSFIRNLLIFSTLSTIMTGVAQAAENGTPTTAAGVYDFGTGFLPPTTDFGTFGSRIAFYTAHTNRDNNGNTLNAPFSLQVLSMSLAWMKMTDQTLLGGRYGFGLIQPFFKMDIDMTVPTPAGGLTLRDNVFRAADLQVIPLILGWTPAPNLAINTQFQIQAPTGDYDRNRLVSPGLNHWVFSPIINATYITSSGFEVSSSLEVDVNTQNHATDYRNGVEYRYEYALGQHIGAWTVGVGGYYYNQFSDDSSPTLTQGIRSRTFAYGPAVSYFTPKGPAIWVHAYKENYSRNRSEGYTLAFRIAQSF</sequence>